<dbReference type="Gene3D" id="3.40.630.40">
    <property type="entry name" value="Zn-dependent exopeptidases"/>
    <property type="match status" value="1"/>
</dbReference>
<keyword evidence="6" id="KW-1185">Reference proteome</keyword>
<feature type="region of interest" description="Disordered" evidence="2">
    <location>
        <begin position="31"/>
        <end position="74"/>
    </location>
</feature>
<keyword evidence="3" id="KW-0732">Signal</keyword>
<dbReference type="PANTHER" id="PTHR30404">
    <property type="entry name" value="N-ACETYLMURAMOYL-L-ALANINE AMIDASE"/>
    <property type="match status" value="1"/>
</dbReference>
<reference evidence="5" key="1">
    <citation type="submission" date="2020-09" db="EMBL/GenBank/DDBJ databases">
        <title>A novel bacterium of genus Paenibacillus, isolated from South China Sea.</title>
        <authorList>
            <person name="Huang H."/>
            <person name="Mo K."/>
            <person name="Hu Y."/>
        </authorList>
    </citation>
    <scope>NUCLEOTIDE SEQUENCE</scope>
    <source>
        <strain evidence="5">IB182493</strain>
    </source>
</reference>
<dbReference type="SUPFAM" id="SSF53187">
    <property type="entry name" value="Zn-dependent exopeptidases"/>
    <property type="match status" value="1"/>
</dbReference>
<evidence type="ECO:0000313" key="5">
    <source>
        <dbReference type="EMBL" id="MBD2869982.1"/>
    </source>
</evidence>
<dbReference type="GO" id="GO:0030288">
    <property type="term" value="C:outer membrane-bounded periplasmic space"/>
    <property type="evidence" value="ECO:0007669"/>
    <property type="project" value="TreeGrafter"/>
</dbReference>
<evidence type="ECO:0000256" key="2">
    <source>
        <dbReference type="SAM" id="MobiDB-lite"/>
    </source>
</evidence>
<keyword evidence="1" id="KW-0378">Hydrolase</keyword>
<dbReference type="PROSITE" id="PS51257">
    <property type="entry name" value="PROKAR_LIPOPROTEIN"/>
    <property type="match status" value="1"/>
</dbReference>
<dbReference type="Pfam" id="PF01520">
    <property type="entry name" value="Amidase_3"/>
    <property type="match status" value="1"/>
</dbReference>
<dbReference type="Proteomes" id="UP000632125">
    <property type="component" value="Unassembled WGS sequence"/>
</dbReference>
<protein>
    <submittedName>
        <fullName evidence="5">N-acetylmuramoyl-L-alanine amidase</fullName>
    </submittedName>
</protein>
<gene>
    <name evidence="5" type="ORF">IDH41_15435</name>
</gene>
<evidence type="ECO:0000256" key="1">
    <source>
        <dbReference type="ARBA" id="ARBA00022801"/>
    </source>
</evidence>
<dbReference type="RefSeq" id="WP_190862531.1">
    <property type="nucleotide sequence ID" value="NZ_JACXIY010000017.1"/>
</dbReference>
<organism evidence="5 6">
    <name type="scientific">Paenibacillus arenilitoris</name>
    <dbReference type="NCBI Taxonomy" id="2772299"/>
    <lineage>
        <taxon>Bacteria</taxon>
        <taxon>Bacillati</taxon>
        <taxon>Bacillota</taxon>
        <taxon>Bacilli</taxon>
        <taxon>Bacillales</taxon>
        <taxon>Paenibacillaceae</taxon>
        <taxon>Paenibacillus</taxon>
    </lineage>
</organism>
<dbReference type="InterPro" id="IPR050695">
    <property type="entry name" value="N-acetylmuramoyl_amidase_3"/>
</dbReference>
<accession>A0A927CMI3</accession>
<dbReference type="AlphaFoldDB" id="A0A927CMI3"/>
<dbReference type="CDD" id="cd02696">
    <property type="entry name" value="MurNAc-LAA"/>
    <property type="match status" value="1"/>
</dbReference>
<dbReference type="SMART" id="SM00646">
    <property type="entry name" value="Ami_3"/>
    <property type="match status" value="1"/>
</dbReference>
<evidence type="ECO:0000259" key="4">
    <source>
        <dbReference type="SMART" id="SM00646"/>
    </source>
</evidence>
<evidence type="ECO:0000313" key="6">
    <source>
        <dbReference type="Proteomes" id="UP000632125"/>
    </source>
</evidence>
<sequence>MKKQPKYLFYGLLMISIMLLSACGDARQESGAASANQTGPPEAAGDSDPSEPTYKVVIDPGHGGDDPGATGASGRYEKDFTLSISKKVVRLLKQIPQVQVYMTREDDRTLSTVDRDRTNYANGLNADLFISLHGNTYESSSVSGIETFYYHDDSLPFAESIHAKLVEASGFNDRGIKHEDYYVLKETNMPAILLELGYLTNPEEEAVMLSDEFQNAIASSIDEGVKQFLQIQA</sequence>
<feature type="domain" description="MurNAc-LAA" evidence="4">
    <location>
        <begin position="118"/>
        <end position="226"/>
    </location>
</feature>
<comment type="caution">
    <text evidence="5">The sequence shown here is derived from an EMBL/GenBank/DDBJ whole genome shotgun (WGS) entry which is preliminary data.</text>
</comment>
<dbReference type="GO" id="GO:0008745">
    <property type="term" value="F:N-acetylmuramoyl-L-alanine amidase activity"/>
    <property type="evidence" value="ECO:0007669"/>
    <property type="project" value="InterPro"/>
</dbReference>
<feature type="chain" id="PRO_5038518564" evidence="3">
    <location>
        <begin position="23"/>
        <end position="233"/>
    </location>
</feature>
<dbReference type="GO" id="GO:0009253">
    <property type="term" value="P:peptidoglycan catabolic process"/>
    <property type="evidence" value="ECO:0007669"/>
    <property type="project" value="InterPro"/>
</dbReference>
<evidence type="ECO:0000256" key="3">
    <source>
        <dbReference type="SAM" id="SignalP"/>
    </source>
</evidence>
<name>A0A927CMI3_9BACL</name>
<dbReference type="PANTHER" id="PTHR30404:SF0">
    <property type="entry name" value="N-ACETYLMURAMOYL-L-ALANINE AMIDASE AMIC"/>
    <property type="match status" value="1"/>
</dbReference>
<dbReference type="EMBL" id="JACXIY010000017">
    <property type="protein sequence ID" value="MBD2869982.1"/>
    <property type="molecule type" value="Genomic_DNA"/>
</dbReference>
<feature type="signal peptide" evidence="3">
    <location>
        <begin position="1"/>
        <end position="22"/>
    </location>
</feature>
<dbReference type="InterPro" id="IPR002508">
    <property type="entry name" value="MurNAc-LAA_cat"/>
</dbReference>
<proteinExistence type="predicted"/>